<reference evidence="1" key="1">
    <citation type="journal article" date="2014" name="Front. Microbiol.">
        <title>High frequency of phylogenetically diverse reductive dehalogenase-homologous genes in deep subseafloor sedimentary metagenomes.</title>
        <authorList>
            <person name="Kawai M."/>
            <person name="Futagami T."/>
            <person name="Toyoda A."/>
            <person name="Takaki Y."/>
            <person name="Nishi S."/>
            <person name="Hori S."/>
            <person name="Arai W."/>
            <person name="Tsubouchi T."/>
            <person name="Morono Y."/>
            <person name="Uchiyama I."/>
            <person name="Ito T."/>
            <person name="Fujiyama A."/>
            <person name="Inagaki F."/>
            <person name="Takami H."/>
        </authorList>
    </citation>
    <scope>NUCLEOTIDE SEQUENCE</scope>
    <source>
        <strain evidence="1">Expedition CK06-06</strain>
    </source>
</reference>
<sequence>QHKSPLWIEKSKHLIDSPGEFKGITVEGWKAIQAKKQQKMFTLGPPKRKK</sequence>
<organism evidence="1">
    <name type="scientific">marine sediment metagenome</name>
    <dbReference type="NCBI Taxonomy" id="412755"/>
    <lineage>
        <taxon>unclassified sequences</taxon>
        <taxon>metagenomes</taxon>
        <taxon>ecological metagenomes</taxon>
    </lineage>
</organism>
<dbReference type="EMBL" id="BART01038546">
    <property type="protein sequence ID" value="GAH06011.1"/>
    <property type="molecule type" value="Genomic_DNA"/>
</dbReference>
<comment type="caution">
    <text evidence="1">The sequence shown here is derived from an EMBL/GenBank/DDBJ whole genome shotgun (WGS) entry which is preliminary data.</text>
</comment>
<gene>
    <name evidence="1" type="ORF">S01H4_63865</name>
</gene>
<protein>
    <submittedName>
        <fullName evidence="1">Uncharacterized protein</fullName>
    </submittedName>
</protein>
<feature type="non-terminal residue" evidence="1">
    <location>
        <position position="1"/>
    </location>
</feature>
<proteinExistence type="predicted"/>
<dbReference type="AlphaFoldDB" id="X1CCQ4"/>
<evidence type="ECO:0000313" key="1">
    <source>
        <dbReference type="EMBL" id="GAH06011.1"/>
    </source>
</evidence>
<name>X1CCQ4_9ZZZZ</name>
<accession>X1CCQ4</accession>